<dbReference type="Proteomes" id="UP000050761">
    <property type="component" value="Unassembled WGS sequence"/>
</dbReference>
<reference evidence="1 2" key="1">
    <citation type="submission" date="2018-11" db="EMBL/GenBank/DDBJ databases">
        <authorList>
            <consortium name="Pathogen Informatics"/>
        </authorList>
    </citation>
    <scope>NUCLEOTIDE SEQUENCE [LARGE SCALE GENOMIC DNA]</scope>
</reference>
<proteinExistence type="predicted"/>
<sequence length="80" mass="9164">MMTNACGLIKQSEPEVNHLDQAFAFPEEGKDCEAYIREKTAQLNHLIMTIISNKQYHDNCLKENIEIINSRPDEEKVKGS</sequence>
<name>A0A183F4B1_HELPZ</name>
<dbReference type="AlphaFoldDB" id="A0A183F4B1"/>
<dbReference type="EMBL" id="UZAH01000937">
    <property type="protein sequence ID" value="VDO19386.1"/>
    <property type="molecule type" value="Genomic_DNA"/>
</dbReference>
<reference evidence="3" key="2">
    <citation type="submission" date="2019-09" db="UniProtKB">
        <authorList>
            <consortium name="WormBaseParasite"/>
        </authorList>
    </citation>
    <scope>IDENTIFICATION</scope>
</reference>
<evidence type="ECO:0000313" key="3">
    <source>
        <dbReference type="WBParaSite" id="HPBE_0000100301-mRNA-1"/>
    </source>
</evidence>
<dbReference type="WBParaSite" id="HPBE_0000100301-mRNA-1">
    <property type="protein sequence ID" value="HPBE_0000100301-mRNA-1"/>
    <property type="gene ID" value="HPBE_0000100301"/>
</dbReference>
<organism evidence="2 3">
    <name type="scientific">Heligmosomoides polygyrus</name>
    <name type="common">Parasitic roundworm</name>
    <dbReference type="NCBI Taxonomy" id="6339"/>
    <lineage>
        <taxon>Eukaryota</taxon>
        <taxon>Metazoa</taxon>
        <taxon>Ecdysozoa</taxon>
        <taxon>Nematoda</taxon>
        <taxon>Chromadorea</taxon>
        <taxon>Rhabditida</taxon>
        <taxon>Rhabditina</taxon>
        <taxon>Rhabditomorpha</taxon>
        <taxon>Strongyloidea</taxon>
        <taxon>Heligmosomidae</taxon>
        <taxon>Heligmosomoides</taxon>
    </lineage>
</organism>
<evidence type="ECO:0000313" key="1">
    <source>
        <dbReference type="EMBL" id="VDO19386.1"/>
    </source>
</evidence>
<protein>
    <submittedName>
        <fullName evidence="1 3">Uncharacterized protein</fullName>
    </submittedName>
</protein>
<accession>A0A183F4B1</accession>
<keyword evidence="2" id="KW-1185">Reference proteome</keyword>
<evidence type="ECO:0000313" key="2">
    <source>
        <dbReference type="Proteomes" id="UP000050761"/>
    </source>
</evidence>
<gene>
    <name evidence="1" type="ORF">HPBE_LOCUS1004</name>
</gene>
<accession>A0A3P7TDS2</accession>